<organism evidence="2 3">
    <name type="scientific">Mytilus coruscus</name>
    <name type="common">Sea mussel</name>
    <dbReference type="NCBI Taxonomy" id="42192"/>
    <lineage>
        <taxon>Eukaryota</taxon>
        <taxon>Metazoa</taxon>
        <taxon>Spiralia</taxon>
        <taxon>Lophotrochozoa</taxon>
        <taxon>Mollusca</taxon>
        <taxon>Bivalvia</taxon>
        <taxon>Autobranchia</taxon>
        <taxon>Pteriomorphia</taxon>
        <taxon>Mytilida</taxon>
        <taxon>Mytiloidea</taxon>
        <taxon>Mytilidae</taxon>
        <taxon>Mytilinae</taxon>
        <taxon>Mytilus</taxon>
    </lineage>
</organism>
<dbReference type="Proteomes" id="UP000507470">
    <property type="component" value="Unassembled WGS sequence"/>
</dbReference>
<name>A0A6J8E9D8_MYTCO</name>
<dbReference type="InterPro" id="IPR049625">
    <property type="entry name" value="Glyco_transf_61_cat"/>
</dbReference>
<evidence type="ECO:0000259" key="1">
    <source>
        <dbReference type="Pfam" id="PF04577"/>
    </source>
</evidence>
<dbReference type="GO" id="GO:0016757">
    <property type="term" value="F:glycosyltransferase activity"/>
    <property type="evidence" value="ECO:0007669"/>
    <property type="project" value="InterPro"/>
</dbReference>
<keyword evidence="3" id="KW-1185">Reference proteome</keyword>
<dbReference type="AlphaFoldDB" id="A0A6J8E9D8"/>
<evidence type="ECO:0000313" key="3">
    <source>
        <dbReference type="Proteomes" id="UP000507470"/>
    </source>
</evidence>
<dbReference type="EMBL" id="CACVKT020008612">
    <property type="protein sequence ID" value="CAC5416222.1"/>
    <property type="molecule type" value="Genomic_DNA"/>
</dbReference>
<feature type="domain" description="Glycosyltransferase 61 catalytic" evidence="1">
    <location>
        <begin position="227"/>
        <end position="395"/>
    </location>
</feature>
<gene>
    <name evidence="2" type="ORF">MCOR_48861</name>
</gene>
<protein>
    <recommendedName>
        <fullName evidence="1">Glycosyltransferase 61 catalytic domain-containing protein</fullName>
    </recommendedName>
</protein>
<proteinExistence type="predicted"/>
<sequence length="445" mass="51007">MEYDSLLANNRHIVDNKRTTAKDFSQILLSHSKWPQTKSHPSTIVKYDSSFSNYDTQERPSNGTKLTFPTRTVYSRNNRISRAMLAKNAPFIWENNTPSWYNVTYKEVPSYDSNLVGAITMDPENLLSLRRNHRESYRRLSNILAKNDLQQLKLWHGLDGAKNHVGRIAKFQNVVVSSNGWIAHTKYDLAVRNGGCVTTGNLSLRKISLKRYNKVFSIALHWSEGIWHFPMEALVGLVLSSDSERQSNVIHVTQKNRYVMQWLKLVKIDEKNVIDGTVLADTLYVPEVGKCGRPSMEQIQWLRNTILPNVHRTIRNSILLIKRTKSRVMPYFNKIQLLVENFAKQANLDFILHDDRSLPTLEIQLERFANSSIVIGPHGAGMVNLIASQRKTCVVEFTPMESNVCYTSLSYLLGLNYFSVPLYSNQTVNTDRVLQALESCQQTRT</sequence>
<evidence type="ECO:0000313" key="2">
    <source>
        <dbReference type="EMBL" id="CAC5416222.1"/>
    </source>
</evidence>
<accession>A0A6J8E9D8</accession>
<dbReference type="Pfam" id="PF04577">
    <property type="entry name" value="Glyco_transf_61"/>
    <property type="match status" value="1"/>
</dbReference>
<reference evidence="2 3" key="1">
    <citation type="submission" date="2020-06" db="EMBL/GenBank/DDBJ databases">
        <authorList>
            <person name="Li R."/>
            <person name="Bekaert M."/>
        </authorList>
    </citation>
    <scope>NUCLEOTIDE SEQUENCE [LARGE SCALE GENOMIC DNA]</scope>
    <source>
        <strain evidence="3">wild</strain>
    </source>
</reference>
<dbReference type="OrthoDB" id="2102136at2759"/>